<evidence type="ECO:0000313" key="9">
    <source>
        <dbReference type="Proteomes" id="UP001345219"/>
    </source>
</evidence>
<organism evidence="8 9">
    <name type="scientific">Trapa incisa</name>
    <dbReference type="NCBI Taxonomy" id="236973"/>
    <lineage>
        <taxon>Eukaryota</taxon>
        <taxon>Viridiplantae</taxon>
        <taxon>Streptophyta</taxon>
        <taxon>Embryophyta</taxon>
        <taxon>Tracheophyta</taxon>
        <taxon>Spermatophyta</taxon>
        <taxon>Magnoliopsida</taxon>
        <taxon>eudicotyledons</taxon>
        <taxon>Gunneridae</taxon>
        <taxon>Pentapetalae</taxon>
        <taxon>rosids</taxon>
        <taxon>malvids</taxon>
        <taxon>Myrtales</taxon>
        <taxon>Lythraceae</taxon>
        <taxon>Trapa</taxon>
    </lineage>
</organism>
<dbReference type="InterPro" id="IPR046347">
    <property type="entry name" value="bZIP_sf"/>
</dbReference>
<proteinExistence type="predicted"/>
<feature type="region of interest" description="Disordered" evidence="6">
    <location>
        <begin position="1"/>
        <end position="45"/>
    </location>
</feature>
<evidence type="ECO:0000259" key="7">
    <source>
        <dbReference type="PROSITE" id="PS50217"/>
    </source>
</evidence>
<dbReference type="PROSITE" id="PS00036">
    <property type="entry name" value="BZIP_BASIC"/>
    <property type="match status" value="1"/>
</dbReference>
<keyword evidence="3" id="KW-0238">DNA-binding</keyword>
<evidence type="ECO:0000256" key="4">
    <source>
        <dbReference type="ARBA" id="ARBA00023163"/>
    </source>
</evidence>
<dbReference type="GO" id="GO:0045893">
    <property type="term" value="P:positive regulation of DNA-templated transcription"/>
    <property type="evidence" value="ECO:0007669"/>
    <property type="project" value="TreeGrafter"/>
</dbReference>
<evidence type="ECO:0000313" key="8">
    <source>
        <dbReference type="EMBL" id="KAK4753458.1"/>
    </source>
</evidence>
<dbReference type="PROSITE" id="PS50217">
    <property type="entry name" value="BZIP"/>
    <property type="match status" value="1"/>
</dbReference>
<comment type="caution">
    <text evidence="8">The sequence shown here is derived from an EMBL/GenBank/DDBJ whole genome shotgun (WGS) entry which is preliminary data.</text>
</comment>
<dbReference type="AlphaFoldDB" id="A0AAN7JYA6"/>
<dbReference type="PANTHER" id="PTHR45764:SF38">
    <property type="entry name" value="BZIP TRANSCRIPTION FACTOR 44"/>
    <property type="match status" value="1"/>
</dbReference>
<gene>
    <name evidence="8" type="ORF">SAY87_022256</name>
</gene>
<name>A0AAN7JYA6_9MYRT</name>
<dbReference type="FunFam" id="1.20.5.170:FF:000020">
    <property type="entry name" value="BZIP transcription factor"/>
    <property type="match status" value="1"/>
</dbReference>
<keyword evidence="2" id="KW-0805">Transcription regulation</keyword>
<dbReference type="CDD" id="cd14702">
    <property type="entry name" value="bZIP_plant_GBF1"/>
    <property type="match status" value="1"/>
</dbReference>
<dbReference type="PANTHER" id="PTHR45764">
    <property type="entry name" value="BZIP TRANSCRIPTION FACTOR 44"/>
    <property type="match status" value="1"/>
</dbReference>
<reference evidence="8 9" key="1">
    <citation type="journal article" date="2023" name="Hortic Res">
        <title>Pangenome of water caltrop reveals structural variations and asymmetric subgenome divergence after allopolyploidization.</title>
        <authorList>
            <person name="Zhang X."/>
            <person name="Chen Y."/>
            <person name="Wang L."/>
            <person name="Yuan Y."/>
            <person name="Fang M."/>
            <person name="Shi L."/>
            <person name="Lu R."/>
            <person name="Comes H.P."/>
            <person name="Ma Y."/>
            <person name="Chen Y."/>
            <person name="Huang G."/>
            <person name="Zhou Y."/>
            <person name="Zheng Z."/>
            <person name="Qiu Y."/>
        </authorList>
    </citation>
    <scope>NUCLEOTIDE SEQUENCE [LARGE SCALE GENOMIC DNA]</scope>
    <source>
        <tissue evidence="8">Roots</tissue>
    </source>
</reference>
<accession>A0AAN7JYA6</accession>
<dbReference type="Proteomes" id="UP001345219">
    <property type="component" value="Chromosome 16"/>
</dbReference>
<feature type="domain" description="BZIP" evidence="7">
    <location>
        <begin position="24"/>
        <end position="87"/>
    </location>
</feature>
<dbReference type="SUPFAM" id="SSF57959">
    <property type="entry name" value="Leucine zipper domain"/>
    <property type="match status" value="1"/>
</dbReference>
<dbReference type="GO" id="GO:0046982">
    <property type="term" value="F:protein heterodimerization activity"/>
    <property type="evidence" value="ECO:0007669"/>
    <property type="project" value="UniProtKB-ARBA"/>
</dbReference>
<evidence type="ECO:0000256" key="1">
    <source>
        <dbReference type="ARBA" id="ARBA00004123"/>
    </source>
</evidence>
<keyword evidence="9" id="KW-1185">Reference proteome</keyword>
<dbReference type="GO" id="GO:0003700">
    <property type="term" value="F:DNA-binding transcription factor activity"/>
    <property type="evidence" value="ECO:0007669"/>
    <property type="project" value="InterPro"/>
</dbReference>
<feature type="compositionally biased region" description="Low complexity" evidence="6">
    <location>
        <begin position="1"/>
        <end position="14"/>
    </location>
</feature>
<protein>
    <recommendedName>
        <fullName evidence="7">BZIP domain-containing protein</fullName>
    </recommendedName>
</protein>
<dbReference type="GO" id="GO:0005634">
    <property type="term" value="C:nucleus"/>
    <property type="evidence" value="ECO:0007669"/>
    <property type="project" value="UniProtKB-SubCell"/>
</dbReference>
<dbReference type="InterPro" id="IPR004827">
    <property type="entry name" value="bZIP"/>
</dbReference>
<evidence type="ECO:0000256" key="5">
    <source>
        <dbReference type="ARBA" id="ARBA00023242"/>
    </source>
</evidence>
<evidence type="ECO:0000256" key="2">
    <source>
        <dbReference type="ARBA" id="ARBA00023015"/>
    </source>
</evidence>
<dbReference type="GO" id="GO:0000976">
    <property type="term" value="F:transcription cis-regulatory region binding"/>
    <property type="evidence" value="ECO:0007669"/>
    <property type="project" value="TreeGrafter"/>
</dbReference>
<dbReference type="Pfam" id="PF00170">
    <property type="entry name" value="bZIP_1"/>
    <property type="match status" value="1"/>
</dbReference>
<evidence type="ECO:0000256" key="6">
    <source>
        <dbReference type="SAM" id="MobiDB-lite"/>
    </source>
</evidence>
<sequence>MASPSSNICSSGSSEGDLTVNVVDSKKRKRMESNRESARRSRIRKQKHLHDLNSQVALFKKENSNILKVINMSTQHFLNVEAENSILRAQMMELSHRLESLNEILNSISCTAAGALVSEGFHTATFGPGHGLTNMAPFALAYTSCHPIAAAPDEAMFQY</sequence>
<dbReference type="Gene3D" id="1.20.5.170">
    <property type="match status" value="1"/>
</dbReference>
<keyword evidence="4" id="KW-0804">Transcription</keyword>
<dbReference type="InterPro" id="IPR045314">
    <property type="entry name" value="bZIP_plant_GBF1"/>
</dbReference>
<dbReference type="EMBL" id="JAXIOK010000016">
    <property type="protein sequence ID" value="KAK4753458.1"/>
    <property type="molecule type" value="Genomic_DNA"/>
</dbReference>
<evidence type="ECO:0000256" key="3">
    <source>
        <dbReference type="ARBA" id="ARBA00023125"/>
    </source>
</evidence>
<keyword evidence="5" id="KW-0539">Nucleus</keyword>
<dbReference type="SMART" id="SM00338">
    <property type="entry name" value="BRLZ"/>
    <property type="match status" value="1"/>
</dbReference>
<comment type="subcellular location">
    <subcellularLocation>
        <location evidence="1">Nucleus</location>
    </subcellularLocation>
</comment>